<keyword evidence="5" id="KW-1133">Transmembrane helix</keyword>
<protein>
    <recommendedName>
        <fullName evidence="10">Biopolymer transporter ExbD</fullName>
    </recommendedName>
</protein>
<keyword evidence="4 7" id="KW-0812">Transmembrane</keyword>
<sequence length="175" mass="19785">MRTTTTVNAGSMADIAFLMLIFFLTTTTIETDKGLNQTLPEPCESKDCSSEIAERNLFRISANSEGNYLVNDELTPVELLSEEIIQFVTNPDQLESKPALPEKAVISFQFSRELDYRAYVEILDQVKAAYHKMRAAYSQQKFLKDLDQLSESELKQVLEAYPLNLGESTPEVFSL</sequence>
<evidence type="ECO:0000256" key="5">
    <source>
        <dbReference type="ARBA" id="ARBA00022989"/>
    </source>
</evidence>
<keyword evidence="6" id="KW-0472">Membrane</keyword>
<dbReference type="Proteomes" id="UP000229433">
    <property type="component" value="Unassembled WGS sequence"/>
</dbReference>
<evidence type="ECO:0000256" key="7">
    <source>
        <dbReference type="RuleBase" id="RU003879"/>
    </source>
</evidence>
<evidence type="ECO:0000256" key="3">
    <source>
        <dbReference type="ARBA" id="ARBA00022475"/>
    </source>
</evidence>
<dbReference type="EMBL" id="NQXA01000010">
    <property type="protein sequence ID" value="PHQ29050.1"/>
    <property type="molecule type" value="Genomic_DNA"/>
</dbReference>
<evidence type="ECO:0000256" key="2">
    <source>
        <dbReference type="ARBA" id="ARBA00005811"/>
    </source>
</evidence>
<evidence type="ECO:0000313" key="8">
    <source>
        <dbReference type="EMBL" id="PHQ29050.1"/>
    </source>
</evidence>
<evidence type="ECO:0000256" key="1">
    <source>
        <dbReference type="ARBA" id="ARBA00004162"/>
    </source>
</evidence>
<keyword evidence="3" id="KW-1003">Cell membrane</keyword>
<evidence type="ECO:0000256" key="4">
    <source>
        <dbReference type="ARBA" id="ARBA00022692"/>
    </source>
</evidence>
<dbReference type="PANTHER" id="PTHR30558">
    <property type="entry name" value="EXBD MEMBRANE COMPONENT OF PMF-DRIVEN MACROMOLECULE IMPORT SYSTEM"/>
    <property type="match status" value="1"/>
</dbReference>
<proteinExistence type="inferred from homology"/>
<dbReference type="GO" id="GO:0015031">
    <property type="term" value="P:protein transport"/>
    <property type="evidence" value="ECO:0007669"/>
    <property type="project" value="UniProtKB-KW"/>
</dbReference>
<evidence type="ECO:0008006" key="10">
    <source>
        <dbReference type="Google" id="ProtNLM"/>
    </source>
</evidence>
<evidence type="ECO:0000256" key="6">
    <source>
        <dbReference type="ARBA" id="ARBA00023136"/>
    </source>
</evidence>
<comment type="subcellular location">
    <subcellularLocation>
        <location evidence="1">Cell membrane</location>
        <topology evidence="1">Single-pass membrane protein</topology>
    </subcellularLocation>
    <subcellularLocation>
        <location evidence="7">Cell membrane</location>
        <topology evidence="7">Single-pass type II membrane protein</topology>
    </subcellularLocation>
</comment>
<gene>
    <name evidence="8" type="ORF">CJ305_12750</name>
</gene>
<dbReference type="InterPro" id="IPR003400">
    <property type="entry name" value="ExbD"/>
</dbReference>
<dbReference type="RefSeq" id="WP_099646665.1">
    <property type="nucleotide sequence ID" value="NZ_KZ319292.1"/>
</dbReference>
<dbReference type="Pfam" id="PF02472">
    <property type="entry name" value="ExbD"/>
    <property type="match status" value="1"/>
</dbReference>
<comment type="similarity">
    <text evidence="2 7">Belongs to the ExbD/TolR family.</text>
</comment>
<organism evidence="8 9">
    <name type="scientific">Leeuwenhoekiella nanhaiensis</name>
    <dbReference type="NCBI Taxonomy" id="1655491"/>
    <lineage>
        <taxon>Bacteria</taxon>
        <taxon>Pseudomonadati</taxon>
        <taxon>Bacteroidota</taxon>
        <taxon>Flavobacteriia</taxon>
        <taxon>Flavobacteriales</taxon>
        <taxon>Flavobacteriaceae</taxon>
        <taxon>Leeuwenhoekiella</taxon>
    </lineage>
</organism>
<dbReference type="GO" id="GO:0005886">
    <property type="term" value="C:plasma membrane"/>
    <property type="evidence" value="ECO:0007669"/>
    <property type="project" value="UniProtKB-SubCell"/>
</dbReference>
<reference evidence="8 9" key="1">
    <citation type="submission" date="2017-08" db="EMBL/GenBank/DDBJ databases">
        <title>The whole genome shortgun sequences of strain Leeuwenhoekiella nanhaiensis G18 from the South China Sea.</title>
        <authorList>
            <person name="Liu Q."/>
        </authorList>
    </citation>
    <scope>NUCLEOTIDE SEQUENCE [LARGE SCALE GENOMIC DNA]</scope>
    <source>
        <strain evidence="8 9">G18</strain>
    </source>
</reference>
<keyword evidence="9" id="KW-1185">Reference proteome</keyword>
<accession>A0A2G1VR02</accession>
<comment type="caution">
    <text evidence="8">The sequence shown here is derived from an EMBL/GenBank/DDBJ whole genome shotgun (WGS) entry which is preliminary data.</text>
</comment>
<keyword evidence="7" id="KW-0653">Protein transport</keyword>
<dbReference type="GO" id="GO:0022857">
    <property type="term" value="F:transmembrane transporter activity"/>
    <property type="evidence" value="ECO:0007669"/>
    <property type="project" value="InterPro"/>
</dbReference>
<name>A0A2G1VR02_9FLAO</name>
<keyword evidence="7" id="KW-0813">Transport</keyword>
<dbReference type="OrthoDB" id="9801500at2"/>
<evidence type="ECO:0000313" key="9">
    <source>
        <dbReference type="Proteomes" id="UP000229433"/>
    </source>
</evidence>
<dbReference type="PANTHER" id="PTHR30558:SF3">
    <property type="entry name" value="BIOPOLYMER TRANSPORT PROTEIN EXBD-RELATED"/>
    <property type="match status" value="1"/>
</dbReference>
<dbReference type="AlphaFoldDB" id="A0A2G1VR02"/>